<evidence type="ECO:0000259" key="7">
    <source>
        <dbReference type="Pfam" id="PF01048"/>
    </source>
</evidence>
<feature type="domain" description="Nucleoside phosphorylase" evidence="7">
    <location>
        <begin position="24"/>
        <end position="270"/>
    </location>
</feature>
<name>A0A517RD84_9PLAN</name>
<reference evidence="8 9" key="1">
    <citation type="submission" date="2019-02" db="EMBL/GenBank/DDBJ databases">
        <title>Deep-cultivation of Planctomycetes and their phenomic and genomic characterization uncovers novel biology.</title>
        <authorList>
            <person name="Wiegand S."/>
            <person name="Jogler M."/>
            <person name="Boedeker C."/>
            <person name="Pinto D."/>
            <person name="Vollmers J."/>
            <person name="Rivas-Marin E."/>
            <person name="Kohn T."/>
            <person name="Peeters S.H."/>
            <person name="Heuer A."/>
            <person name="Rast P."/>
            <person name="Oberbeckmann S."/>
            <person name="Bunk B."/>
            <person name="Jeske O."/>
            <person name="Meyerdierks A."/>
            <person name="Storesund J.E."/>
            <person name="Kallscheuer N."/>
            <person name="Luecker S."/>
            <person name="Lage O.M."/>
            <person name="Pohl T."/>
            <person name="Merkel B.J."/>
            <person name="Hornburger P."/>
            <person name="Mueller R.-W."/>
            <person name="Bruemmer F."/>
            <person name="Labrenz M."/>
            <person name="Spormann A.M."/>
            <person name="Op den Camp H."/>
            <person name="Overmann J."/>
            <person name="Amann R."/>
            <person name="Jetten M.S.M."/>
            <person name="Mascher T."/>
            <person name="Medema M.H."/>
            <person name="Devos D.P."/>
            <person name="Kaster A.-K."/>
            <person name="Ovreas L."/>
            <person name="Rohde M."/>
            <person name="Galperin M.Y."/>
            <person name="Jogler C."/>
        </authorList>
    </citation>
    <scope>NUCLEOTIDE SEQUENCE [LARGE SCALE GENOMIC DNA]</scope>
    <source>
        <strain evidence="8 9">Pan241w</strain>
    </source>
</reference>
<dbReference type="AlphaFoldDB" id="A0A517RD84"/>
<dbReference type="InterPro" id="IPR011270">
    <property type="entry name" value="Pur_Nuc_Pase_Ino/Guo-sp"/>
</dbReference>
<comment type="pathway">
    <text evidence="1 6">Purine metabolism; purine nucleoside salvage.</text>
</comment>
<comment type="similarity">
    <text evidence="2 6">Belongs to the PNP/MTAP phosphorylase family.</text>
</comment>
<protein>
    <recommendedName>
        <fullName evidence="6">Purine nucleoside phosphorylase</fullName>
        <ecNumber evidence="6">2.4.2.1</ecNumber>
    </recommendedName>
    <alternativeName>
        <fullName evidence="6">Inosine-guanosine phosphorylase</fullName>
    </alternativeName>
</protein>
<dbReference type="NCBIfam" id="TIGR01697">
    <property type="entry name" value="PNPH-PUNA-XAPA"/>
    <property type="match status" value="1"/>
</dbReference>
<dbReference type="OrthoDB" id="1523230at2"/>
<evidence type="ECO:0000313" key="8">
    <source>
        <dbReference type="EMBL" id="QDT41839.1"/>
    </source>
</evidence>
<comment type="subunit">
    <text evidence="3">Homotrimer.</text>
</comment>
<evidence type="ECO:0000256" key="2">
    <source>
        <dbReference type="ARBA" id="ARBA00006751"/>
    </source>
</evidence>
<dbReference type="GO" id="GO:0009116">
    <property type="term" value="P:nucleoside metabolic process"/>
    <property type="evidence" value="ECO:0007669"/>
    <property type="project" value="InterPro"/>
</dbReference>
<dbReference type="GO" id="GO:0004731">
    <property type="term" value="F:purine-nucleoside phosphorylase activity"/>
    <property type="evidence" value="ECO:0007669"/>
    <property type="project" value="UniProtKB-EC"/>
</dbReference>
<dbReference type="PIRSF" id="PIRSF000477">
    <property type="entry name" value="PurNPase"/>
    <property type="match status" value="1"/>
</dbReference>
<evidence type="ECO:0000313" key="9">
    <source>
        <dbReference type="Proteomes" id="UP000317171"/>
    </source>
</evidence>
<dbReference type="PROSITE" id="PS01240">
    <property type="entry name" value="PNP_MTAP_2"/>
    <property type="match status" value="1"/>
</dbReference>
<dbReference type="Proteomes" id="UP000317171">
    <property type="component" value="Chromosome"/>
</dbReference>
<comment type="function">
    <text evidence="6">The purine nucleoside phosphorylases catalyze the phosphorolytic breakdown of the N-glycosidic bond in the beta-(deoxy)ribonucleoside molecules, with the formation of the corresponding free purine bases and pentose-1-phosphate.</text>
</comment>
<dbReference type="GO" id="GO:0005737">
    <property type="term" value="C:cytoplasm"/>
    <property type="evidence" value="ECO:0007669"/>
    <property type="project" value="TreeGrafter"/>
</dbReference>
<dbReference type="UniPathway" id="UPA00606"/>
<keyword evidence="4 6" id="KW-0328">Glycosyltransferase</keyword>
<dbReference type="SUPFAM" id="SSF53167">
    <property type="entry name" value="Purine and uridine phosphorylases"/>
    <property type="match status" value="1"/>
</dbReference>
<dbReference type="InterPro" id="IPR018099">
    <property type="entry name" value="Purine_phosphorylase-2_CS"/>
</dbReference>
<organism evidence="8 9">
    <name type="scientific">Gimesia alba</name>
    <dbReference type="NCBI Taxonomy" id="2527973"/>
    <lineage>
        <taxon>Bacteria</taxon>
        <taxon>Pseudomonadati</taxon>
        <taxon>Planctomycetota</taxon>
        <taxon>Planctomycetia</taxon>
        <taxon>Planctomycetales</taxon>
        <taxon>Planctomycetaceae</taxon>
        <taxon>Gimesia</taxon>
    </lineage>
</organism>
<dbReference type="InterPro" id="IPR000845">
    <property type="entry name" value="Nucleoside_phosphorylase_d"/>
</dbReference>
<evidence type="ECO:0000256" key="1">
    <source>
        <dbReference type="ARBA" id="ARBA00005058"/>
    </source>
</evidence>
<dbReference type="EC" id="2.4.2.1" evidence="6"/>
<dbReference type="EMBL" id="CP036269">
    <property type="protein sequence ID" value="QDT41839.1"/>
    <property type="molecule type" value="Genomic_DNA"/>
</dbReference>
<dbReference type="KEGG" id="gaz:Pan241w_19070"/>
<evidence type="ECO:0000256" key="3">
    <source>
        <dbReference type="ARBA" id="ARBA00011233"/>
    </source>
</evidence>
<dbReference type="RefSeq" id="WP_145214078.1">
    <property type="nucleotide sequence ID" value="NZ_CP036269.1"/>
</dbReference>
<dbReference type="Pfam" id="PF01048">
    <property type="entry name" value="PNP_UDP_1"/>
    <property type="match status" value="1"/>
</dbReference>
<dbReference type="InterPro" id="IPR011268">
    <property type="entry name" value="Purine_phosphorylase"/>
</dbReference>
<evidence type="ECO:0000256" key="6">
    <source>
        <dbReference type="PIRNR" id="PIRNR000477"/>
    </source>
</evidence>
<dbReference type="PANTHER" id="PTHR11904:SF9">
    <property type="entry name" value="PURINE NUCLEOSIDE PHOSPHORYLASE-RELATED"/>
    <property type="match status" value="1"/>
</dbReference>
<dbReference type="CDD" id="cd09009">
    <property type="entry name" value="PNP-EcPNPII_like"/>
    <property type="match status" value="1"/>
</dbReference>
<evidence type="ECO:0000256" key="4">
    <source>
        <dbReference type="ARBA" id="ARBA00022676"/>
    </source>
</evidence>
<dbReference type="PANTHER" id="PTHR11904">
    <property type="entry name" value="METHYLTHIOADENOSINE/PURINE NUCLEOSIDE PHOSPHORYLASE"/>
    <property type="match status" value="1"/>
</dbReference>
<dbReference type="InterPro" id="IPR035994">
    <property type="entry name" value="Nucleoside_phosphorylase_sf"/>
</dbReference>
<dbReference type="NCBIfam" id="TIGR01700">
    <property type="entry name" value="PNPH"/>
    <property type="match status" value="1"/>
</dbReference>
<dbReference type="Gene3D" id="3.40.50.1580">
    <property type="entry name" value="Nucleoside phosphorylase domain"/>
    <property type="match status" value="1"/>
</dbReference>
<keyword evidence="5 6" id="KW-0808">Transferase</keyword>
<dbReference type="NCBIfam" id="NF006054">
    <property type="entry name" value="PRK08202.1"/>
    <property type="match status" value="1"/>
</dbReference>
<accession>A0A517RD84</accession>
<sequence length="273" mass="30167">MQELVEKINDAIEYLKPQIQQMPRIGLILGTGLGDFSQQIKRDASIAYESIPHFPHSTVESHAGQLVFGTLNETPIIAMEGRFHYYEGYSMKEVTFPVRVMQALGVETLIITNAAGGMNPHYHLADIMIIEDQINLMGDNPLRGINDDRLGVRFPDMSAPYNRDLIKLAEEQALELQIRTQTGVFVAVAGPNLETRAEYRMLRQMGADCVGMSTVPECIVANHASMKVLGLSVVTDLCLPDALEPVDISKILKVAAEGGQKLARLIPQIIKQI</sequence>
<proteinExistence type="inferred from homology"/>
<evidence type="ECO:0000256" key="5">
    <source>
        <dbReference type="ARBA" id="ARBA00022679"/>
    </source>
</evidence>
<keyword evidence="9" id="KW-1185">Reference proteome</keyword>
<gene>
    <name evidence="8" type="primary">punA</name>
    <name evidence="8" type="ORF">Pan241w_19070</name>
</gene>